<dbReference type="InterPro" id="IPR001584">
    <property type="entry name" value="Integrase_cat-core"/>
</dbReference>
<dbReference type="Proteomes" id="UP001497480">
    <property type="component" value="Unassembled WGS sequence"/>
</dbReference>
<name>A0AAV1WX71_LUPLU</name>
<dbReference type="SUPFAM" id="SSF53098">
    <property type="entry name" value="Ribonuclease H-like"/>
    <property type="match status" value="1"/>
</dbReference>
<dbReference type="Pfam" id="PF22936">
    <property type="entry name" value="Pol_BBD"/>
    <property type="match status" value="1"/>
</dbReference>
<keyword evidence="1" id="KW-0378">Hydrolase</keyword>
<feature type="domain" description="Integrase catalytic" evidence="2">
    <location>
        <begin position="177"/>
        <end position="321"/>
    </location>
</feature>
<dbReference type="InterPro" id="IPR012337">
    <property type="entry name" value="RNaseH-like_sf"/>
</dbReference>
<dbReference type="InterPro" id="IPR025724">
    <property type="entry name" value="GAG-pre-integrase_dom"/>
</dbReference>
<dbReference type="Pfam" id="PF00665">
    <property type="entry name" value="rve"/>
    <property type="match status" value="1"/>
</dbReference>
<evidence type="ECO:0000256" key="1">
    <source>
        <dbReference type="ARBA" id="ARBA00022670"/>
    </source>
</evidence>
<organism evidence="3 4">
    <name type="scientific">Lupinus luteus</name>
    <name type="common">European yellow lupine</name>
    <dbReference type="NCBI Taxonomy" id="3873"/>
    <lineage>
        <taxon>Eukaryota</taxon>
        <taxon>Viridiplantae</taxon>
        <taxon>Streptophyta</taxon>
        <taxon>Embryophyta</taxon>
        <taxon>Tracheophyta</taxon>
        <taxon>Spermatophyta</taxon>
        <taxon>Magnoliopsida</taxon>
        <taxon>eudicotyledons</taxon>
        <taxon>Gunneridae</taxon>
        <taxon>Pentapetalae</taxon>
        <taxon>rosids</taxon>
        <taxon>fabids</taxon>
        <taxon>Fabales</taxon>
        <taxon>Fabaceae</taxon>
        <taxon>Papilionoideae</taxon>
        <taxon>50 kb inversion clade</taxon>
        <taxon>genistoids sensu lato</taxon>
        <taxon>core genistoids</taxon>
        <taxon>Genisteae</taxon>
        <taxon>Lupinus</taxon>
    </lineage>
</organism>
<reference evidence="3 4" key="1">
    <citation type="submission" date="2024-03" db="EMBL/GenBank/DDBJ databases">
        <authorList>
            <person name="Martinez-Hernandez J."/>
        </authorList>
    </citation>
    <scope>NUCLEOTIDE SEQUENCE [LARGE SCALE GENOMIC DNA]</scope>
</reference>
<dbReference type="GO" id="GO:0015074">
    <property type="term" value="P:DNA integration"/>
    <property type="evidence" value="ECO:0007669"/>
    <property type="project" value="InterPro"/>
</dbReference>
<dbReference type="GO" id="GO:0006508">
    <property type="term" value="P:proteolysis"/>
    <property type="evidence" value="ECO:0007669"/>
    <property type="project" value="UniProtKB-KW"/>
</dbReference>
<dbReference type="InterPro" id="IPR039537">
    <property type="entry name" value="Retrotran_Ty1/copia-like"/>
</dbReference>
<dbReference type="GO" id="GO:0008233">
    <property type="term" value="F:peptidase activity"/>
    <property type="evidence" value="ECO:0007669"/>
    <property type="project" value="UniProtKB-KW"/>
</dbReference>
<dbReference type="InterPro" id="IPR036397">
    <property type="entry name" value="RNaseH_sf"/>
</dbReference>
<dbReference type="GO" id="GO:0003676">
    <property type="term" value="F:nucleic acid binding"/>
    <property type="evidence" value="ECO:0007669"/>
    <property type="project" value="InterPro"/>
</dbReference>
<evidence type="ECO:0000313" key="3">
    <source>
        <dbReference type="EMBL" id="CAL0314010.1"/>
    </source>
</evidence>
<proteinExistence type="predicted"/>
<keyword evidence="4" id="KW-1185">Reference proteome</keyword>
<dbReference type="InterPro" id="IPR054722">
    <property type="entry name" value="PolX-like_BBD"/>
</dbReference>
<keyword evidence="1" id="KW-0645">Protease</keyword>
<accession>A0AAV1WX71</accession>
<dbReference type="PANTHER" id="PTHR42648">
    <property type="entry name" value="TRANSPOSASE, PUTATIVE-RELATED"/>
    <property type="match status" value="1"/>
</dbReference>
<dbReference type="AlphaFoldDB" id="A0AAV1WX71"/>
<gene>
    <name evidence="3" type="ORF">LLUT_LOCUS15070</name>
</gene>
<dbReference type="Gene3D" id="3.30.420.10">
    <property type="entry name" value="Ribonuclease H-like superfamily/Ribonuclease H"/>
    <property type="match status" value="1"/>
</dbReference>
<dbReference type="PANTHER" id="PTHR42648:SF21">
    <property type="entry name" value="CYSTEINE-RICH RLK (RECEPTOR-LIKE PROTEIN KINASE) 8"/>
    <property type="match status" value="1"/>
</dbReference>
<protein>
    <recommendedName>
        <fullName evidence="2">Integrase catalytic domain-containing protein</fullName>
    </recommendedName>
</protein>
<evidence type="ECO:0000259" key="2">
    <source>
        <dbReference type="PROSITE" id="PS50994"/>
    </source>
</evidence>
<dbReference type="EMBL" id="CAXHTB010000010">
    <property type="protein sequence ID" value="CAL0314010.1"/>
    <property type="molecule type" value="Genomic_DNA"/>
</dbReference>
<dbReference type="PROSITE" id="PS50994">
    <property type="entry name" value="INTEGRASE"/>
    <property type="match status" value="1"/>
</dbReference>
<sequence>MTGDRSRLLDLSLKEKGYVTYGDNNKGKILGHGTIGNASQAIIENVLYVEGLEHNLLSISQLCDKGNQVSFNSDCCVIRDSASNNVKFVGHRINNIYMVNLDDVTTLFSKSFTSKEDDIWLWHRRVAHIHVKHLDKLSSKELVEGLPKLNFKTKDTCDTCQRCKQVKNSSKKKNVISTSIPLELLHMDLFGPSQIMSFGGSYYALVIVDNFSRFTWTLFLNAKSDAFKSFKNLAKQIQNQLNLKIVYIRSDHGGEFENFQFEKFCSKHGILHQFSAPRTPQQNGVVERKNRVLEELDRLCLTKAKSPNTFGLMQFILHAML</sequence>
<dbReference type="Pfam" id="PF13976">
    <property type="entry name" value="gag_pre-integrs"/>
    <property type="match status" value="1"/>
</dbReference>
<comment type="caution">
    <text evidence="3">The sequence shown here is derived from an EMBL/GenBank/DDBJ whole genome shotgun (WGS) entry which is preliminary data.</text>
</comment>
<evidence type="ECO:0000313" key="4">
    <source>
        <dbReference type="Proteomes" id="UP001497480"/>
    </source>
</evidence>